<accession>A0A8X6XHF5</accession>
<feature type="region of interest" description="Disordered" evidence="1">
    <location>
        <begin position="45"/>
        <end position="67"/>
    </location>
</feature>
<organism evidence="2 3">
    <name type="scientific">Trichonephila inaurata madagascariensis</name>
    <dbReference type="NCBI Taxonomy" id="2747483"/>
    <lineage>
        <taxon>Eukaryota</taxon>
        <taxon>Metazoa</taxon>
        <taxon>Ecdysozoa</taxon>
        <taxon>Arthropoda</taxon>
        <taxon>Chelicerata</taxon>
        <taxon>Arachnida</taxon>
        <taxon>Araneae</taxon>
        <taxon>Araneomorphae</taxon>
        <taxon>Entelegynae</taxon>
        <taxon>Araneoidea</taxon>
        <taxon>Nephilidae</taxon>
        <taxon>Trichonephila</taxon>
        <taxon>Trichonephila inaurata</taxon>
    </lineage>
</organism>
<sequence>MRDYYIRRKGKPGSGSSGIAAKKRSALLSFSDSFAVSQSPLTTNVESSQGLSNGIQLSHNEPDIDTTPGIIMPEILEHHSNDALGDMKEDKLKCAAPQKRKTNKYTFCRAIKAVETDS</sequence>
<protein>
    <submittedName>
        <fullName evidence="2">Uncharacterized protein</fullName>
    </submittedName>
</protein>
<dbReference type="EMBL" id="BMAV01009219">
    <property type="protein sequence ID" value="GFY53323.1"/>
    <property type="molecule type" value="Genomic_DNA"/>
</dbReference>
<dbReference type="Proteomes" id="UP000886998">
    <property type="component" value="Unassembled WGS sequence"/>
</dbReference>
<dbReference type="AlphaFoldDB" id="A0A8X6XHF5"/>
<evidence type="ECO:0000256" key="1">
    <source>
        <dbReference type="SAM" id="MobiDB-lite"/>
    </source>
</evidence>
<feature type="compositionally biased region" description="Polar residues" evidence="1">
    <location>
        <begin position="45"/>
        <end position="59"/>
    </location>
</feature>
<evidence type="ECO:0000313" key="2">
    <source>
        <dbReference type="EMBL" id="GFY53323.1"/>
    </source>
</evidence>
<gene>
    <name evidence="2" type="ORF">TNIN_222241</name>
</gene>
<evidence type="ECO:0000313" key="3">
    <source>
        <dbReference type="Proteomes" id="UP000886998"/>
    </source>
</evidence>
<keyword evidence="3" id="KW-1185">Reference proteome</keyword>
<comment type="caution">
    <text evidence="2">The sequence shown here is derived from an EMBL/GenBank/DDBJ whole genome shotgun (WGS) entry which is preliminary data.</text>
</comment>
<name>A0A8X6XHF5_9ARAC</name>
<proteinExistence type="predicted"/>
<reference evidence="2" key="1">
    <citation type="submission" date="2020-08" db="EMBL/GenBank/DDBJ databases">
        <title>Multicomponent nature underlies the extraordinary mechanical properties of spider dragline silk.</title>
        <authorList>
            <person name="Kono N."/>
            <person name="Nakamura H."/>
            <person name="Mori M."/>
            <person name="Yoshida Y."/>
            <person name="Ohtoshi R."/>
            <person name="Malay A.D."/>
            <person name="Moran D.A.P."/>
            <person name="Tomita M."/>
            <person name="Numata K."/>
            <person name="Arakawa K."/>
        </authorList>
    </citation>
    <scope>NUCLEOTIDE SEQUENCE</scope>
</reference>